<sequence>MEKLGQIGLTKKSLALLLASALILLFIFLFFILPTKSEISALQSKSKKLASKIEFHQSLQPLYSNLNKKTKTTNRRINTFKEFKKGFTPLHIENAAAKIETMAKAVGLTDALFFPVPMSLSGKKKKLLVEGSFRGNPLDFRIFFLKLIAWENFSNLEALEVFGRQSRTEYGIQFWLTIGSDNQKNNTSNHFN</sequence>
<dbReference type="AlphaFoldDB" id="C8X4Q3"/>
<gene>
    <name evidence="1" type="ordered locus">Dret_1992</name>
</gene>
<protein>
    <submittedName>
        <fullName evidence="1">Uncharacterized protein</fullName>
    </submittedName>
</protein>
<name>C8X4Q3_DESRD</name>
<evidence type="ECO:0000313" key="2">
    <source>
        <dbReference type="Proteomes" id="UP000001052"/>
    </source>
</evidence>
<dbReference type="STRING" id="485915.Dret_1992"/>
<dbReference type="EMBL" id="CP001734">
    <property type="protein sequence ID" value="ACV69276.1"/>
    <property type="molecule type" value="Genomic_DNA"/>
</dbReference>
<dbReference type="RefSeq" id="WP_015752419.1">
    <property type="nucleotide sequence ID" value="NC_013223.1"/>
</dbReference>
<dbReference type="HOGENOM" id="CLU_1413156_0_0_7"/>
<keyword evidence="2" id="KW-1185">Reference proteome</keyword>
<reference evidence="1 2" key="2">
    <citation type="journal article" date="2010" name="Stand. Genomic Sci.">
        <title>Complete genome sequence of Desulfohalobium retbaense type strain (HR(100)).</title>
        <authorList>
            <person name="Spring S."/>
            <person name="Nolan M."/>
            <person name="Lapidus A."/>
            <person name="Glavina Del Rio T."/>
            <person name="Copeland A."/>
            <person name="Tice H."/>
            <person name="Cheng J.F."/>
            <person name="Lucas S."/>
            <person name="Land M."/>
            <person name="Chen F."/>
            <person name="Bruce D."/>
            <person name="Goodwin L."/>
            <person name="Pitluck S."/>
            <person name="Ivanova N."/>
            <person name="Mavromatis K."/>
            <person name="Mikhailova N."/>
            <person name="Pati A."/>
            <person name="Chen A."/>
            <person name="Palaniappan K."/>
            <person name="Hauser L."/>
            <person name="Chang Y.J."/>
            <person name="Jeffries C.D."/>
            <person name="Munk C."/>
            <person name="Kiss H."/>
            <person name="Chain P."/>
            <person name="Han C."/>
            <person name="Brettin T."/>
            <person name="Detter J.C."/>
            <person name="Schuler E."/>
            <person name="Goker M."/>
            <person name="Rohde M."/>
            <person name="Bristow J."/>
            <person name="Eisen J.A."/>
            <person name="Markowitz V."/>
            <person name="Hugenholtz P."/>
            <person name="Kyrpides N.C."/>
            <person name="Klenk H.P."/>
        </authorList>
    </citation>
    <scope>NUCLEOTIDE SEQUENCE [LARGE SCALE GENOMIC DNA]</scope>
    <source>
        <strain evidence="1 2">DSM 5692</strain>
    </source>
</reference>
<reference evidence="2" key="1">
    <citation type="submission" date="2009-09" db="EMBL/GenBank/DDBJ databases">
        <title>The complete chromosome of Desulfohalobium retbaense DSM 5692.</title>
        <authorList>
            <consortium name="US DOE Joint Genome Institute (JGI-PGF)"/>
            <person name="Lucas S."/>
            <person name="Copeland A."/>
            <person name="Lapidus A."/>
            <person name="Glavina del Rio T."/>
            <person name="Dalin E."/>
            <person name="Tice H."/>
            <person name="Bruce D."/>
            <person name="Goodwin L."/>
            <person name="Pitluck S."/>
            <person name="Kyrpides N."/>
            <person name="Mavromatis K."/>
            <person name="Ivanova N."/>
            <person name="Mikhailova N."/>
            <person name="Munk A.C."/>
            <person name="Brettin T."/>
            <person name="Detter J.C."/>
            <person name="Han C."/>
            <person name="Tapia R."/>
            <person name="Larimer F."/>
            <person name="Land M."/>
            <person name="Hauser L."/>
            <person name="Markowitz V."/>
            <person name="Cheng J.-F."/>
            <person name="Hugenholtz P."/>
            <person name="Woyke T."/>
            <person name="Wu D."/>
            <person name="Spring S."/>
            <person name="Klenk H.-P."/>
            <person name="Eisen J.A."/>
        </authorList>
    </citation>
    <scope>NUCLEOTIDE SEQUENCE [LARGE SCALE GENOMIC DNA]</scope>
    <source>
        <strain evidence="2">DSM 5692</strain>
    </source>
</reference>
<organism evidence="1 2">
    <name type="scientific">Desulfohalobium retbaense (strain ATCC 49708 / DSM 5692 / JCM 16813 / HR100)</name>
    <dbReference type="NCBI Taxonomy" id="485915"/>
    <lineage>
        <taxon>Bacteria</taxon>
        <taxon>Pseudomonadati</taxon>
        <taxon>Thermodesulfobacteriota</taxon>
        <taxon>Desulfovibrionia</taxon>
        <taxon>Desulfovibrionales</taxon>
        <taxon>Desulfohalobiaceae</taxon>
        <taxon>Desulfohalobium</taxon>
    </lineage>
</organism>
<accession>C8X4Q3</accession>
<dbReference type="Proteomes" id="UP000001052">
    <property type="component" value="Chromosome"/>
</dbReference>
<dbReference type="KEGG" id="drt:Dret_1992"/>
<dbReference type="eggNOG" id="ENOG502ZF7E">
    <property type="taxonomic scope" value="Bacteria"/>
</dbReference>
<evidence type="ECO:0000313" key="1">
    <source>
        <dbReference type="EMBL" id="ACV69276.1"/>
    </source>
</evidence>
<proteinExistence type="predicted"/>